<proteinExistence type="predicted"/>
<sequence>MAKRRLFTGMLVGAVAGGLAALFDRETREYTKGKLKNVKAGSSYLIKNPSDAVHKVRVAFDEFNTKISSSSESAINALEQVESTLEKYTNKEESSRIE</sequence>
<dbReference type="KEGG" id="vhl:BME96_03110"/>
<evidence type="ECO:0000313" key="2">
    <source>
        <dbReference type="EMBL" id="APC47232.1"/>
    </source>
</evidence>
<keyword evidence="1" id="KW-0175">Coiled coil</keyword>
<name>A0AAC9IY50_VIRHA</name>
<keyword evidence="5" id="KW-1185">Reference proteome</keyword>
<evidence type="ECO:0000313" key="4">
    <source>
        <dbReference type="Proteomes" id="UP000182945"/>
    </source>
</evidence>
<dbReference type="GeneID" id="71513373"/>
<gene>
    <name evidence="2" type="ORF">BME96_03110</name>
    <name evidence="3" type="ORF">IC602_13810</name>
</gene>
<evidence type="ECO:0000256" key="1">
    <source>
        <dbReference type="SAM" id="Coils"/>
    </source>
</evidence>
<evidence type="ECO:0000313" key="5">
    <source>
        <dbReference type="Proteomes" id="UP000621631"/>
    </source>
</evidence>
<dbReference type="AlphaFoldDB" id="A0AAC9IY50"/>
<dbReference type="RefSeq" id="WP_019376980.1">
    <property type="nucleotide sequence ID" value="NZ_CP017962.1"/>
</dbReference>
<protein>
    <submittedName>
        <fullName evidence="3">YtxH domain-containing protein</fullName>
    </submittedName>
</protein>
<accession>A0AAC9IY50</accession>
<reference evidence="3 5" key="2">
    <citation type="submission" date="2020-09" db="EMBL/GenBank/DDBJ databases">
        <title>Draft Genome Sequences of Oil-Oxidizing Bacteria Halomonas titanicae, Marinobacter lutaoensis, and Virgibacillus halodenitrificans Isolated from Highly Saline Environments.</title>
        <authorList>
            <person name="Grouzdev D.S."/>
            <person name="Sokolova D.S."/>
            <person name="Semenova E.M."/>
            <person name="Borzenkov I.A."/>
            <person name="Bidzhieva S.K."/>
            <person name="Poltaraus A.B."/>
            <person name="Nazina T.N."/>
        </authorList>
    </citation>
    <scope>NUCLEOTIDE SEQUENCE [LARGE SCALE GENOMIC DNA]</scope>
    <source>
        <strain evidence="3 5">VKM B-3472D</strain>
    </source>
</reference>
<reference evidence="2 4" key="1">
    <citation type="submission" date="2016-11" db="EMBL/GenBank/DDBJ databases">
        <title>Complete genome sequencing of Virgibacillus halodenitrificans PDB-F2.</title>
        <authorList>
            <person name="Sun Z."/>
            <person name="Zhou Y."/>
            <person name="Li H."/>
        </authorList>
    </citation>
    <scope>NUCLEOTIDE SEQUENCE [LARGE SCALE GENOMIC DNA]</scope>
    <source>
        <strain evidence="2 4">PDB-F2</strain>
    </source>
</reference>
<dbReference type="Proteomes" id="UP000621631">
    <property type="component" value="Unassembled WGS sequence"/>
</dbReference>
<organism evidence="2 4">
    <name type="scientific">Virgibacillus halodenitrificans</name>
    <name type="common">Bacillus halodenitrificans</name>
    <dbReference type="NCBI Taxonomy" id="1482"/>
    <lineage>
        <taxon>Bacteria</taxon>
        <taxon>Bacillati</taxon>
        <taxon>Bacillota</taxon>
        <taxon>Bacilli</taxon>
        <taxon>Bacillales</taxon>
        <taxon>Bacillaceae</taxon>
        <taxon>Virgibacillus</taxon>
    </lineage>
</organism>
<dbReference type="Proteomes" id="UP000182945">
    <property type="component" value="Chromosome"/>
</dbReference>
<evidence type="ECO:0000313" key="3">
    <source>
        <dbReference type="EMBL" id="MBD1223676.1"/>
    </source>
</evidence>
<feature type="coiled-coil region" evidence="1">
    <location>
        <begin position="71"/>
        <end position="98"/>
    </location>
</feature>
<dbReference type="EMBL" id="JACWEZ010000008">
    <property type="protein sequence ID" value="MBD1223676.1"/>
    <property type="molecule type" value="Genomic_DNA"/>
</dbReference>
<dbReference type="EMBL" id="CP017962">
    <property type="protein sequence ID" value="APC47232.1"/>
    <property type="molecule type" value="Genomic_DNA"/>
</dbReference>